<evidence type="ECO:0000259" key="5">
    <source>
        <dbReference type="Pfam" id="PF00296"/>
    </source>
</evidence>
<evidence type="ECO:0000256" key="1">
    <source>
        <dbReference type="ARBA" id="ARBA00022630"/>
    </source>
</evidence>
<dbReference type="InterPro" id="IPR011251">
    <property type="entry name" value="Luciferase-like_dom"/>
</dbReference>
<evidence type="ECO:0000256" key="2">
    <source>
        <dbReference type="ARBA" id="ARBA00022643"/>
    </source>
</evidence>
<keyword evidence="7" id="KW-1185">Reference proteome</keyword>
<evidence type="ECO:0000313" key="7">
    <source>
        <dbReference type="Proteomes" id="UP001501578"/>
    </source>
</evidence>
<protein>
    <submittedName>
        <fullName evidence="6">LLM class F420-dependent oxidoreductase</fullName>
    </submittedName>
</protein>
<dbReference type="RefSeq" id="WP_343948536.1">
    <property type="nucleotide sequence ID" value="NZ_BAAAHQ010000004.1"/>
</dbReference>
<dbReference type="Gene3D" id="3.20.20.30">
    <property type="entry name" value="Luciferase-like domain"/>
    <property type="match status" value="1"/>
</dbReference>
<reference evidence="6 7" key="1">
    <citation type="journal article" date="2019" name="Int. J. Syst. Evol. Microbiol.">
        <title>The Global Catalogue of Microorganisms (GCM) 10K type strain sequencing project: providing services to taxonomists for standard genome sequencing and annotation.</title>
        <authorList>
            <consortium name="The Broad Institute Genomics Platform"/>
            <consortium name="The Broad Institute Genome Sequencing Center for Infectious Disease"/>
            <person name="Wu L."/>
            <person name="Ma J."/>
        </authorList>
    </citation>
    <scope>NUCLEOTIDE SEQUENCE [LARGE SCALE GENOMIC DNA]</scope>
    <source>
        <strain evidence="6 7">JCM 11136</strain>
    </source>
</reference>
<accession>A0ABN1NSI3</accession>
<evidence type="ECO:0000256" key="4">
    <source>
        <dbReference type="ARBA" id="ARBA00023033"/>
    </source>
</evidence>
<dbReference type="InterPro" id="IPR050172">
    <property type="entry name" value="SsuD_RutA_monooxygenase"/>
</dbReference>
<dbReference type="EMBL" id="BAAAHQ010000004">
    <property type="protein sequence ID" value="GAA0915770.1"/>
    <property type="molecule type" value="Genomic_DNA"/>
</dbReference>
<keyword evidence="3" id="KW-0560">Oxidoreductase</keyword>
<name>A0ABN1NSI3_9ACTN</name>
<dbReference type="PANTHER" id="PTHR42847:SF4">
    <property type="entry name" value="ALKANESULFONATE MONOOXYGENASE-RELATED"/>
    <property type="match status" value="1"/>
</dbReference>
<gene>
    <name evidence="6" type="ORF">GCM10009560_10410</name>
</gene>
<keyword evidence="1" id="KW-0285">Flavoprotein</keyword>
<keyword evidence="4" id="KW-0503">Monooxygenase</keyword>
<comment type="caution">
    <text evidence="6">The sequence shown here is derived from an EMBL/GenBank/DDBJ whole genome shotgun (WGS) entry which is preliminary data.</text>
</comment>
<dbReference type="SUPFAM" id="SSF51679">
    <property type="entry name" value="Bacterial luciferase-like"/>
    <property type="match status" value="1"/>
</dbReference>
<organism evidence="6 7">
    <name type="scientific">Nonomuraea longicatena</name>
    <dbReference type="NCBI Taxonomy" id="83682"/>
    <lineage>
        <taxon>Bacteria</taxon>
        <taxon>Bacillati</taxon>
        <taxon>Actinomycetota</taxon>
        <taxon>Actinomycetes</taxon>
        <taxon>Streptosporangiales</taxon>
        <taxon>Streptosporangiaceae</taxon>
        <taxon>Nonomuraea</taxon>
    </lineage>
</organism>
<evidence type="ECO:0000313" key="6">
    <source>
        <dbReference type="EMBL" id="GAA0915770.1"/>
    </source>
</evidence>
<dbReference type="InterPro" id="IPR036661">
    <property type="entry name" value="Luciferase-like_sf"/>
</dbReference>
<evidence type="ECO:0000256" key="3">
    <source>
        <dbReference type="ARBA" id="ARBA00023002"/>
    </source>
</evidence>
<dbReference type="InterPro" id="IPR019921">
    <property type="entry name" value="Lucif-like_OxRdtase_Rv2161c"/>
</dbReference>
<dbReference type="Proteomes" id="UP001501578">
    <property type="component" value="Unassembled WGS sequence"/>
</dbReference>
<feature type="domain" description="Luciferase-like" evidence="5">
    <location>
        <begin position="15"/>
        <end position="222"/>
    </location>
</feature>
<dbReference type="Pfam" id="PF00296">
    <property type="entry name" value="Bac_luciferase"/>
    <property type="match status" value="1"/>
</dbReference>
<dbReference type="PANTHER" id="PTHR42847">
    <property type="entry name" value="ALKANESULFONATE MONOOXYGENASE"/>
    <property type="match status" value="1"/>
</dbReference>
<sequence>MDLGIGLPVCGPYAGPEAIGRAAETAERIGLAAVWTYERLLRPAEPMMLGVGTVPLPEFQAAVYDPRETLSYVAARTSRIRLGTSVLNALFHPPIVLARRLSTLDRLSGGRLTVGLGQGWMAQEFTATGVPPVRRGAGFAEHIAAMRRVWGPDPVRFDGRFYRIPEGEAGPKPSRPDGPTLFAGAWAPAAVERAASMGLGLITVFSDWDTLRSTIATFRNAGSLPVAVHVNGAVTTAPVEDRAPLTGPVRQVAGELAELASLGVDHVFWVAPDHDPDHLLDALGRLLRDAGEKYTNDRSLM</sequence>
<keyword evidence="2" id="KW-0288">FMN</keyword>
<proteinExistence type="predicted"/>
<dbReference type="NCBIfam" id="TIGR03619">
    <property type="entry name" value="F420_Rv2161c"/>
    <property type="match status" value="1"/>
</dbReference>